<feature type="transmembrane region" description="Helical" evidence="1">
    <location>
        <begin position="255"/>
        <end position="274"/>
    </location>
</feature>
<evidence type="ECO:0000313" key="3">
    <source>
        <dbReference type="Proteomes" id="UP001367676"/>
    </source>
</evidence>
<accession>A0AAN9Y267</accession>
<evidence type="ECO:0000256" key="1">
    <source>
        <dbReference type="SAM" id="Phobius"/>
    </source>
</evidence>
<dbReference type="EMBL" id="JBBCAQ010000032">
    <property type="protein sequence ID" value="KAK7583951.1"/>
    <property type="molecule type" value="Genomic_DNA"/>
</dbReference>
<feature type="transmembrane region" description="Helical" evidence="1">
    <location>
        <begin position="107"/>
        <end position="131"/>
    </location>
</feature>
<protein>
    <submittedName>
        <fullName evidence="2">Uncharacterized protein</fullName>
    </submittedName>
</protein>
<proteinExistence type="predicted"/>
<keyword evidence="1" id="KW-0472">Membrane</keyword>
<sequence>MVLFCRVSNSMQSSLISWIRPLHYIWQIFGFTYFYDGLLIRFFESLYFLLVLITSFSCLNLIETKLTQLIPSLFDVRLIVMSIATQWHEVYPVVNLIRLAVRPNEYAKILFVGFVVLGQFFAVVLLAVTYMHALIGWNTDRRLLFCSIKGACSVAFPALQFVCWILLFRFLFVKAKNNLLDCVSGTPDIIGNGTSVKSINYRVQYSLQTIKNIVEMKSRVTRLYGSFVLLYPVGWLTALLHTCSLLSTDIRSVHVAILLVHAIASLLQFYLPFWSCQIATVSVSFKHLRQR</sequence>
<reference evidence="2 3" key="1">
    <citation type="submission" date="2024-03" db="EMBL/GenBank/DDBJ databases">
        <title>Adaptation during the transition from Ophiocordyceps entomopathogen to insect associate is accompanied by gene loss and intensified selection.</title>
        <authorList>
            <person name="Ward C.M."/>
            <person name="Onetto C.A."/>
            <person name="Borneman A.R."/>
        </authorList>
    </citation>
    <scope>NUCLEOTIDE SEQUENCE [LARGE SCALE GENOMIC DNA]</scope>
    <source>
        <strain evidence="2">AWRI1</strain>
        <tissue evidence="2">Single Adult Female</tissue>
    </source>
</reference>
<feature type="transmembrane region" description="Helical" evidence="1">
    <location>
        <begin position="223"/>
        <end position="243"/>
    </location>
</feature>
<feature type="transmembrane region" description="Helical" evidence="1">
    <location>
        <begin position="143"/>
        <end position="167"/>
    </location>
</feature>
<evidence type="ECO:0000313" key="2">
    <source>
        <dbReference type="EMBL" id="KAK7583951.1"/>
    </source>
</evidence>
<feature type="transmembrane region" description="Helical" evidence="1">
    <location>
        <begin position="46"/>
        <end position="62"/>
    </location>
</feature>
<comment type="caution">
    <text evidence="2">The sequence shown here is derived from an EMBL/GenBank/DDBJ whole genome shotgun (WGS) entry which is preliminary data.</text>
</comment>
<keyword evidence="3" id="KW-1185">Reference proteome</keyword>
<gene>
    <name evidence="2" type="ORF">V9T40_004914</name>
</gene>
<name>A0AAN9Y267_9HEMI</name>
<keyword evidence="1" id="KW-0812">Transmembrane</keyword>
<feature type="transmembrane region" description="Helical" evidence="1">
    <location>
        <begin position="21"/>
        <end position="40"/>
    </location>
</feature>
<dbReference type="Proteomes" id="UP001367676">
    <property type="component" value="Unassembled WGS sequence"/>
</dbReference>
<dbReference type="AlphaFoldDB" id="A0AAN9Y267"/>
<organism evidence="2 3">
    <name type="scientific">Parthenolecanium corni</name>
    <dbReference type="NCBI Taxonomy" id="536013"/>
    <lineage>
        <taxon>Eukaryota</taxon>
        <taxon>Metazoa</taxon>
        <taxon>Ecdysozoa</taxon>
        <taxon>Arthropoda</taxon>
        <taxon>Hexapoda</taxon>
        <taxon>Insecta</taxon>
        <taxon>Pterygota</taxon>
        <taxon>Neoptera</taxon>
        <taxon>Paraneoptera</taxon>
        <taxon>Hemiptera</taxon>
        <taxon>Sternorrhyncha</taxon>
        <taxon>Coccoidea</taxon>
        <taxon>Coccidae</taxon>
        <taxon>Parthenolecanium</taxon>
    </lineage>
</organism>
<keyword evidence="1" id="KW-1133">Transmembrane helix</keyword>